<name>A0A229P5G8_9BACL</name>
<evidence type="ECO:0000256" key="1">
    <source>
        <dbReference type="SAM" id="SignalP"/>
    </source>
</evidence>
<evidence type="ECO:0000313" key="3">
    <source>
        <dbReference type="Proteomes" id="UP000215145"/>
    </source>
</evidence>
<organism evidence="2 3">
    <name type="scientific">Paenibacillus herberti</name>
    <dbReference type="NCBI Taxonomy" id="1619309"/>
    <lineage>
        <taxon>Bacteria</taxon>
        <taxon>Bacillati</taxon>
        <taxon>Bacillota</taxon>
        <taxon>Bacilli</taxon>
        <taxon>Bacillales</taxon>
        <taxon>Paenibacillaceae</taxon>
        <taxon>Paenibacillus</taxon>
    </lineage>
</organism>
<dbReference type="OrthoDB" id="2666877at2"/>
<dbReference type="RefSeq" id="WP_089524443.1">
    <property type="nucleotide sequence ID" value="NZ_NMUQ01000001.1"/>
</dbReference>
<keyword evidence="1" id="KW-0732">Signal</keyword>
<comment type="caution">
    <text evidence="2">The sequence shown here is derived from an EMBL/GenBank/DDBJ whole genome shotgun (WGS) entry which is preliminary data.</text>
</comment>
<feature type="chain" id="PRO_5012149871" evidence="1">
    <location>
        <begin position="46"/>
        <end position="174"/>
    </location>
</feature>
<protein>
    <submittedName>
        <fullName evidence="2">Uncharacterized protein</fullName>
    </submittedName>
</protein>
<evidence type="ECO:0000313" key="2">
    <source>
        <dbReference type="EMBL" id="OXM17368.1"/>
    </source>
</evidence>
<reference evidence="2 3" key="1">
    <citation type="submission" date="2017-07" db="EMBL/GenBank/DDBJ databases">
        <title>Paenibacillus herberti R33 genome sequencing and assembly.</title>
        <authorList>
            <person name="Su W."/>
        </authorList>
    </citation>
    <scope>NUCLEOTIDE SEQUENCE [LARGE SCALE GENOMIC DNA]</scope>
    <source>
        <strain evidence="2 3">R33</strain>
    </source>
</reference>
<dbReference type="AlphaFoldDB" id="A0A229P5G8"/>
<dbReference type="EMBL" id="NMUQ01000001">
    <property type="protein sequence ID" value="OXM17368.1"/>
    <property type="molecule type" value="Genomic_DNA"/>
</dbReference>
<gene>
    <name evidence="2" type="ORF">CGZ75_12430</name>
</gene>
<keyword evidence="3" id="KW-1185">Reference proteome</keyword>
<feature type="signal peptide" evidence="1">
    <location>
        <begin position="1"/>
        <end position="45"/>
    </location>
</feature>
<sequence length="174" mass="18614">MEYILILPKIVSIKEIFFEMNRMMKFATTATMAVTLLVSGSSAFANENASPASPAPSPSLVTPTKIGIFDTSNVIFNAALKDGLKSSFDIPKGYGWVKVWVKNTTNAEMTVRVTQGSLTGKEKMNFKVPANSQVSVDGTAAWSTGDFHVAISTENSEALTGLLSVKLATTQGEL</sequence>
<proteinExistence type="predicted"/>
<dbReference type="Proteomes" id="UP000215145">
    <property type="component" value="Unassembled WGS sequence"/>
</dbReference>
<accession>A0A229P5G8</accession>